<keyword evidence="1" id="KW-0812">Transmembrane</keyword>
<dbReference type="AlphaFoldDB" id="A0A4R3L021"/>
<dbReference type="GO" id="GO:0005975">
    <property type="term" value="P:carbohydrate metabolic process"/>
    <property type="evidence" value="ECO:0007669"/>
    <property type="project" value="InterPro"/>
</dbReference>
<comment type="caution">
    <text evidence="3">The sequence shown here is derived from an EMBL/GenBank/DDBJ whole genome shotgun (WGS) entry which is preliminary data.</text>
</comment>
<dbReference type="EMBL" id="SMAE01000002">
    <property type="protein sequence ID" value="TCS91312.1"/>
    <property type="molecule type" value="Genomic_DNA"/>
</dbReference>
<keyword evidence="1" id="KW-1133">Transmembrane helix</keyword>
<dbReference type="InterPro" id="IPR011330">
    <property type="entry name" value="Glyco_hydro/deAcase_b/a-brl"/>
</dbReference>
<dbReference type="Proteomes" id="UP000294567">
    <property type="component" value="Unassembled WGS sequence"/>
</dbReference>
<evidence type="ECO:0000256" key="1">
    <source>
        <dbReference type="SAM" id="Phobius"/>
    </source>
</evidence>
<dbReference type="PANTHER" id="PTHR10587">
    <property type="entry name" value="GLYCOSYL TRANSFERASE-RELATED"/>
    <property type="match status" value="1"/>
</dbReference>
<dbReference type="RefSeq" id="WP_237722309.1">
    <property type="nucleotide sequence ID" value="NZ_CP068564.1"/>
</dbReference>
<keyword evidence="4" id="KW-1185">Reference proteome</keyword>
<dbReference type="GO" id="GO:0016810">
    <property type="term" value="F:hydrolase activity, acting on carbon-nitrogen (but not peptide) bonds"/>
    <property type="evidence" value="ECO:0007669"/>
    <property type="project" value="InterPro"/>
</dbReference>
<feature type="domain" description="NodB homology" evidence="2">
    <location>
        <begin position="50"/>
        <end position="233"/>
    </location>
</feature>
<accession>A0A4R3L021</accession>
<feature type="transmembrane region" description="Helical" evidence="1">
    <location>
        <begin position="6"/>
        <end position="25"/>
    </location>
</feature>
<dbReference type="CDD" id="cd10917">
    <property type="entry name" value="CE4_NodB_like_6s_7s"/>
    <property type="match status" value="1"/>
</dbReference>
<name>A0A4R3L021_9FIRM</name>
<keyword evidence="1" id="KW-0472">Membrane</keyword>
<dbReference type="InterPro" id="IPR002509">
    <property type="entry name" value="NODB_dom"/>
</dbReference>
<protein>
    <submittedName>
        <fullName evidence="3">Polysaccharide deacetylase family sporulation protein PdaB</fullName>
    </submittedName>
</protein>
<gene>
    <name evidence="3" type="ORF">EDD65_102246</name>
</gene>
<organism evidence="3 4">
    <name type="scientific">Keratinibaculum paraultunense</name>
    <dbReference type="NCBI Taxonomy" id="1278232"/>
    <lineage>
        <taxon>Bacteria</taxon>
        <taxon>Bacillati</taxon>
        <taxon>Bacillota</taxon>
        <taxon>Tissierellia</taxon>
        <taxon>Tissierellales</taxon>
        <taxon>Tepidimicrobiaceae</taxon>
        <taxon>Keratinibaculum</taxon>
    </lineage>
</organism>
<dbReference type="Gene3D" id="3.20.20.370">
    <property type="entry name" value="Glycoside hydrolase/deacetylase"/>
    <property type="match status" value="1"/>
</dbReference>
<dbReference type="Pfam" id="PF01522">
    <property type="entry name" value="Polysacc_deac_1"/>
    <property type="match status" value="1"/>
</dbReference>
<dbReference type="PROSITE" id="PS51677">
    <property type="entry name" value="NODB"/>
    <property type="match status" value="1"/>
</dbReference>
<proteinExistence type="predicted"/>
<evidence type="ECO:0000313" key="4">
    <source>
        <dbReference type="Proteomes" id="UP000294567"/>
    </source>
</evidence>
<evidence type="ECO:0000259" key="2">
    <source>
        <dbReference type="PROSITE" id="PS51677"/>
    </source>
</evidence>
<sequence>MNIKKVYQYICICIVILVLFTTSNIKFKYNEAMANNNYGMIIKKGTENKKVVALTFDDGPHPIYTEQILDILDEYDVKATFFVLGMLAETYPHVIERQWAEGHEIGNHTYSHIDAKKASREKLLEEYKKTQDIIYSITKHKPKIFRPPYGSFDNKVIEMIEEDNAVVVLWSANQDSKDWKNPEVKEIVTNTLSNIENGDIILFHDYVYYDESHTVEALKKIIPELKNRGYEFVTLSQLLNIPLK</sequence>
<dbReference type="InterPro" id="IPR050248">
    <property type="entry name" value="Polysacc_deacetylase_ArnD"/>
</dbReference>
<dbReference type="SUPFAM" id="SSF88713">
    <property type="entry name" value="Glycoside hydrolase/deacetylase"/>
    <property type="match status" value="1"/>
</dbReference>
<evidence type="ECO:0000313" key="3">
    <source>
        <dbReference type="EMBL" id="TCS91312.1"/>
    </source>
</evidence>
<reference evidence="3 4" key="1">
    <citation type="submission" date="2019-03" db="EMBL/GenBank/DDBJ databases">
        <title>Genomic Encyclopedia of Type Strains, Phase IV (KMG-IV): sequencing the most valuable type-strain genomes for metagenomic binning, comparative biology and taxonomic classification.</title>
        <authorList>
            <person name="Goeker M."/>
        </authorList>
    </citation>
    <scope>NUCLEOTIDE SEQUENCE [LARGE SCALE GENOMIC DNA]</scope>
    <source>
        <strain evidence="3 4">DSM 26752</strain>
    </source>
</reference>